<evidence type="ECO:0000259" key="1">
    <source>
        <dbReference type="Pfam" id="PF01863"/>
    </source>
</evidence>
<dbReference type="Proteomes" id="UP001597111">
    <property type="component" value="Unassembled WGS sequence"/>
</dbReference>
<proteinExistence type="predicted"/>
<evidence type="ECO:0000313" key="2">
    <source>
        <dbReference type="EMBL" id="MFD1526104.1"/>
    </source>
</evidence>
<dbReference type="PANTHER" id="PTHR30399">
    <property type="entry name" value="UNCHARACTERIZED PROTEIN YGJP"/>
    <property type="match status" value="1"/>
</dbReference>
<comment type="caution">
    <text evidence="2">The sequence shown here is derived from an EMBL/GenBank/DDBJ whole genome shotgun (WGS) entry which is preliminary data.</text>
</comment>
<reference evidence="2 3" key="1">
    <citation type="journal article" date="2019" name="Int. J. Syst. Evol. Microbiol.">
        <title>The Global Catalogue of Microorganisms (GCM) 10K type strain sequencing project: providing services to taxonomists for standard genome sequencing and annotation.</title>
        <authorList>
            <consortium name="The Broad Institute Genomics Platform"/>
            <consortium name="The Broad Institute Genome Sequencing Center for Infectious Disease"/>
            <person name="Wu L."/>
            <person name="Ma J."/>
        </authorList>
    </citation>
    <scope>NUCLEOTIDE SEQUENCE [LARGE SCALE GENOMIC DNA]</scope>
    <source>
        <strain evidence="2 3">CGMCC 1.12285</strain>
    </source>
</reference>
<dbReference type="EMBL" id="JBHUDH010000066">
    <property type="protein sequence ID" value="MFD1526104.1"/>
    <property type="molecule type" value="Genomic_DNA"/>
</dbReference>
<sequence>MAEAQLHEIELLGNTIEYEVRHSINASKPRIDVDIHGVTVVLPEPSSVTPAELLRDNAAWVVEKMRGFEKYREQVPERQFEEGESFPYLGEEHEVVVEQRPSSSVGDDTLRLAKHHVEDTSIERALETLYRRNARQRFERRADHFAKEMGVEYEKIEVRNQRTKWGSCSSNGTLGLNWRLMMAPPEIVDYVVVHEIAHLREANHGSDFWSLVAEHDPEYEDHSEWLTENSARLVFSEDDL</sequence>
<dbReference type="RefSeq" id="WP_379730893.1">
    <property type="nucleotide sequence ID" value="NZ_JBHSWZ010000032.1"/>
</dbReference>
<keyword evidence="3" id="KW-1185">Reference proteome</keyword>
<protein>
    <submittedName>
        <fullName evidence="2">M48 family metallopeptidase</fullName>
    </submittedName>
</protein>
<accession>A0ABD6B6R2</accession>
<dbReference type="CDD" id="cd07344">
    <property type="entry name" value="M48_yhfN_like"/>
    <property type="match status" value="1"/>
</dbReference>
<organism evidence="2 3">
    <name type="scientific">Halolamina salina</name>
    <dbReference type="NCBI Taxonomy" id="1220023"/>
    <lineage>
        <taxon>Archaea</taxon>
        <taxon>Methanobacteriati</taxon>
        <taxon>Methanobacteriota</taxon>
        <taxon>Stenosarchaea group</taxon>
        <taxon>Halobacteria</taxon>
        <taxon>Halobacteriales</taxon>
        <taxon>Haloferacaceae</taxon>
    </lineage>
</organism>
<gene>
    <name evidence="2" type="ORF">ACFR9S_07280</name>
</gene>
<evidence type="ECO:0000313" key="3">
    <source>
        <dbReference type="Proteomes" id="UP001597111"/>
    </source>
</evidence>
<dbReference type="AlphaFoldDB" id="A0ABD6B6R2"/>
<dbReference type="InterPro" id="IPR002725">
    <property type="entry name" value="YgjP-like_metallopeptidase"/>
</dbReference>
<feature type="domain" description="YgjP-like metallopeptidase" evidence="1">
    <location>
        <begin position="30"/>
        <end position="228"/>
    </location>
</feature>
<dbReference type="Pfam" id="PF01863">
    <property type="entry name" value="YgjP-like"/>
    <property type="match status" value="1"/>
</dbReference>
<dbReference type="Gene3D" id="3.30.2010.10">
    <property type="entry name" value="Metalloproteases ('zincins'), catalytic domain"/>
    <property type="match status" value="1"/>
</dbReference>
<dbReference type="InterPro" id="IPR053136">
    <property type="entry name" value="UTP_pyrophosphatase-like"/>
</dbReference>
<dbReference type="PANTHER" id="PTHR30399:SF1">
    <property type="entry name" value="UTP PYROPHOSPHATASE"/>
    <property type="match status" value="1"/>
</dbReference>
<name>A0ABD6B6R2_9EURY</name>